<proteinExistence type="predicted"/>
<name>A0AAN9HWG5_CROPI</name>
<protein>
    <submittedName>
        <fullName evidence="2">Uncharacterized protein</fullName>
    </submittedName>
</protein>
<dbReference type="AlphaFoldDB" id="A0AAN9HWG5"/>
<feature type="compositionally biased region" description="Basic residues" evidence="1">
    <location>
        <begin position="36"/>
        <end position="49"/>
    </location>
</feature>
<evidence type="ECO:0000313" key="2">
    <source>
        <dbReference type="EMBL" id="KAK7256642.1"/>
    </source>
</evidence>
<dbReference type="EMBL" id="JAYWIO010000006">
    <property type="protein sequence ID" value="KAK7256642.1"/>
    <property type="molecule type" value="Genomic_DNA"/>
</dbReference>
<organism evidence="2 3">
    <name type="scientific">Crotalaria pallida</name>
    <name type="common">Smooth rattlebox</name>
    <name type="synonym">Crotalaria striata</name>
    <dbReference type="NCBI Taxonomy" id="3830"/>
    <lineage>
        <taxon>Eukaryota</taxon>
        <taxon>Viridiplantae</taxon>
        <taxon>Streptophyta</taxon>
        <taxon>Embryophyta</taxon>
        <taxon>Tracheophyta</taxon>
        <taxon>Spermatophyta</taxon>
        <taxon>Magnoliopsida</taxon>
        <taxon>eudicotyledons</taxon>
        <taxon>Gunneridae</taxon>
        <taxon>Pentapetalae</taxon>
        <taxon>rosids</taxon>
        <taxon>fabids</taxon>
        <taxon>Fabales</taxon>
        <taxon>Fabaceae</taxon>
        <taxon>Papilionoideae</taxon>
        <taxon>50 kb inversion clade</taxon>
        <taxon>genistoids sensu lato</taxon>
        <taxon>core genistoids</taxon>
        <taxon>Crotalarieae</taxon>
        <taxon>Crotalaria</taxon>
    </lineage>
</organism>
<gene>
    <name evidence="2" type="ORF">RIF29_30096</name>
</gene>
<keyword evidence="3" id="KW-1185">Reference proteome</keyword>
<accession>A0AAN9HWG5</accession>
<feature type="compositionally biased region" description="Polar residues" evidence="1">
    <location>
        <begin position="1"/>
        <end position="25"/>
    </location>
</feature>
<dbReference type="Proteomes" id="UP001372338">
    <property type="component" value="Unassembled WGS sequence"/>
</dbReference>
<sequence length="138" mass="15714">MKSGANQYPSTKSPSISNDYNSEGDNNYDNEEESHHSKKKANVRKGVNKRKARENIQLAFANAMTNFGENAKKKLKFLEKMSTSNVAMSNAVQKQVEQSMDRASFVKALTLLKEDLLWRDEILKLSDEQKKDWILSLA</sequence>
<evidence type="ECO:0000313" key="3">
    <source>
        <dbReference type="Proteomes" id="UP001372338"/>
    </source>
</evidence>
<feature type="region of interest" description="Disordered" evidence="1">
    <location>
        <begin position="1"/>
        <end position="49"/>
    </location>
</feature>
<evidence type="ECO:0000256" key="1">
    <source>
        <dbReference type="SAM" id="MobiDB-lite"/>
    </source>
</evidence>
<reference evidence="2 3" key="1">
    <citation type="submission" date="2024-01" db="EMBL/GenBank/DDBJ databases">
        <title>The genomes of 5 underutilized Papilionoideae crops provide insights into root nodulation and disease resistanc.</title>
        <authorList>
            <person name="Yuan L."/>
        </authorList>
    </citation>
    <scope>NUCLEOTIDE SEQUENCE [LARGE SCALE GENOMIC DNA]</scope>
    <source>
        <strain evidence="2">ZHUSHIDOU_FW_LH</strain>
        <tissue evidence="2">Leaf</tissue>
    </source>
</reference>
<comment type="caution">
    <text evidence="2">The sequence shown here is derived from an EMBL/GenBank/DDBJ whole genome shotgun (WGS) entry which is preliminary data.</text>
</comment>